<feature type="domain" description="J" evidence="16">
    <location>
        <begin position="5"/>
        <end position="70"/>
    </location>
</feature>
<accession>A0A098RZE8</accession>
<evidence type="ECO:0000256" key="12">
    <source>
        <dbReference type="ARBA" id="ARBA00061004"/>
    </source>
</evidence>
<evidence type="ECO:0000256" key="6">
    <source>
        <dbReference type="ARBA" id="ARBA00022737"/>
    </source>
</evidence>
<dbReference type="GO" id="GO:0005737">
    <property type="term" value="C:cytoplasm"/>
    <property type="evidence" value="ECO:0007669"/>
    <property type="project" value="UniProtKB-SubCell"/>
</dbReference>
<dbReference type="InterPro" id="IPR008971">
    <property type="entry name" value="HSP40/DnaJ_pept-bd"/>
</dbReference>
<feature type="binding site" evidence="14">
    <location>
        <position position="178"/>
    </location>
    <ligand>
        <name>Zn(2+)</name>
        <dbReference type="ChEBI" id="CHEBI:29105"/>
        <label>2</label>
    </ligand>
</feature>
<keyword evidence="9 14" id="KW-0346">Stress response</keyword>
<dbReference type="InterPro" id="IPR001623">
    <property type="entry name" value="DnaJ_domain"/>
</dbReference>
<dbReference type="Proteomes" id="UP000029736">
    <property type="component" value="Unassembled WGS sequence"/>
</dbReference>
<evidence type="ECO:0000256" key="15">
    <source>
        <dbReference type="PROSITE-ProRule" id="PRU00546"/>
    </source>
</evidence>
<dbReference type="CDD" id="cd10747">
    <property type="entry name" value="DnaJ_C"/>
    <property type="match status" value="1"/>
</dbReference>
<evidence type="ECO:0000256" key="4">
    <source>
        <dbReference type="ARBA" id="ARBA00022705"/>
    </source>
</evidence>
<evidence type="ECO:0000256" key="7">
    <source>
        <dbReference type="ARBA" id="ARBA00022771"/>
    </source>
</evidence>
<dbReference type="CDD" id="cd10719">
    <property type="entry name" value="DnaJ_zf"/>
    <property type="match status" value="1"/>
</dbReference>
<feature type="binding site" evidence="14">
    <location>
        <position position="161"/>
    </location>
    <ligand>
        <name>Zn(2+)</name>
        <dbReference type="ChEBI" id="CHEBI:29105"/>
        <label>1</label>
    </ligand>
</feature>
<reference evidence="18 19" key="1">
    <citation type="journal article" date="2014" name="Int. J. Syst. Evol. Microbiol.">
        <title>Phaeodactylibacter xiamenensis gen. nov., sp. nov., a member of the family Saprospiraceae isolated from the marine alga Phaeodactylum tricornutum.</title>
        <authorList>
            <person name="Chen Z.Jr."/>
            <person name="Lei X."/>
            <person name="Lai Q."/>
            <person name="Li Y."/>
            <person name="Zhang B."/>
            <person name="Zhang J."/>
            <person name="Zhang H."/>
            <person name="Yang L."/>
            <person name="Zheng W."/>
            <person name="Tian Y."/>
            <person name="Yu Z."/>
            <person name="Xu H.Jr."/>
            <person name="Zheng T."/>
        </authorList>
    </citation>
    <scope>NUCLEOTIDE SEQUENCE [LARGE SCALE GENOMIC DNA]</scope>
    <source>
        <strain evidence="18 19">KD52</strain>
    </source>
</reference>
<keyword evidence="8 14" id="KW-0862">Zinc</keyword>
<evidence type="ECO:0000256" key="14">
    <source>
        <dbReference type="HAMAP-Rule" id="MF_01152"/>
    </source>
</evidence>
<comment type="similarity">
    <text evidence="12 14">Belongs to the DnaJ family.</text>
</comment>
<proteinExistence type="inferred from homology"/>
<dbReference type="GO" id="GO:0008270">
    <property type="term" value="F:zinc ion binding"/>
    <property type="evidence" value="ECO:0007669"/>
    <property type="project" value="UniProtKB-UniRule"/>
</dbReference>
<dbReference type="NCBIfam" id="TIGR02349">
    <property type="entry name" value="DnaJ_bact"/>
    <property type="match status" value="1"/>
</dbReference>
<dbReference type="SMART" id="SM00271">
    <property type="entry name" value="DnaJ"/>
    <property type="match status" value="1"/>
</dbReference>
<feature type="binding site" evidence="14">
    <location>
        <position position="218"/>
    </location>
    <ligand>
        <name>Zn(2+)</name>
        <dbReference type="ChEBI" id="CHEBI:29105"/>
        <label>1</label>
    </ligand>
</feature>
<sequence>MAKRDYYEVLGVNKDADEGVIKKAYRKLALKYHPDRNPDDKEAEEKFKEAAEAYEILSDSQKRARYDRYGHAGVSGNSGGGGFSGGGMTMEDIFQQFGDIFGDGGSPFDSFFGGGAGRGRARSAGQRGSNLRIKVALTLEEIASGVTKKIKVKKEVTCTSCNGSGAKDSSSVKTCTTCRGAGYVRQVKNTFLGQMQTTVTCPTCNGSGQQVTAKCTTCGGDGRMQGEETMEIEIPAGVEEGMQLSLRGKGNAGAKGGPAGDLLINIEEKPHDHLQRDGMNLVHELYLNFADAALGTSVEVPTIDGRVKIKVPAGTQSGKIFRLKGKGLPSVQSYGKGDQLIHVNVWTPKKLSDEDREVLEKIRQMPNFNPQPGKSEKGFFEKMKDYFK</sequence>
<dbReference type="GO" id="GO:0042026">
    <property type="term" value="P:protein refolding"/>
    <property type="evidence" value="ECO:0007669"/>
    <property type="project" value="TreeGrafter"/>
</dbReference>
<feature type="repeat" description="CXXCXGXG motif" evidence="14">
    <location>
        <begin position="215"/>
        <end position="222"/>
    </location>
</feature>
<feature type="repeat" description="CXXCXGXG motif" evidence="14">
    <location>
        <begin position="158"/>
        <end position="165"/>
    </location>
</feature>
<dbReference type="AlphaFoldDB" id="A0A098RZE8"/>
<dbReference type="EMBL" id="JPOS01000100">
    <property type="protein sequence ID" value="KGE84918.1"/>
    <property type="molecule type" value="Genomic_DNA"/>
</dbReference>
<dbReference type="NCBIfam" id="NF008035">
    <property type="entry name" value="PRK10767.1"/>
    <property type="match status" value="1"/>
</dbReference>
<feature type="domain" description="CR-type" evidence="17">
    <location>
        <begin position="145"/>
        <end position="227"/>
    </location>
</feature>
<dbReference type="GO" id="GO:0031072">
    <property type="term" value="F:heat shock protein binding"/>
    <property type="evidence" value="ECO:0007669"/>
    <property type="project" value="InterPro"/>
</dbReference>
<comment type="caution">
    <text evidence="18">The sequence shown here is derived from an EMBL/GenBank/DDBJ whole genome shotgun (WGS) entry which is preliminary data.</text>
</comment>
<dbReference type="OrthoDB" id="9779889at2"/>
<evidence type="ECO:0000313" key="19">
    <source>
        <dbReference type="Proteomes" id="UP000029736"/>
    </source>
</evidence>
<dbReference type="GO" id="GO:0006260">
    <property type="term" value="P:DNA replication"/>
    <property type="evidence" value="ECO:0007669"/>
    <property type="project" value="UniProtKB-KW"/>
</dbReference>
<dbReference type="CDD" id="cd06257">
    <property type="entry name" value="DnaJ"/>
    <property type="match status" value="1"/>
</dbReference>
<dbReference type="InterPro" id="IPR002939">
    <property type="entry name" value="DnaJ_C"/>
</dbReference>
<comment type="domain">
    <text evidence="14">The J domain is necessary and sufficient to stimulate DnaK ATPase activity. Zinc center 1 plays an important role in the autonomous, DnaK-independent chaperone activity of DnaJ. Zinc center 2 is essential for interaction with DnaK and for DnaJ activity.</text>
</comment>
<keyword evidence="10 14" id="KW-0143">Chaperone</keyword>
<dbReference type="SUPFAM" id="SSF57938">
    <property type="entry name" value="DnaJ/Hsp40 cysteine-rich domain"/>
    <property type="match status" value="1"/>
</dbReference>
<dbReference type="Gene3D" id="6.20.20.10">
    <property type="match status" value="2"/>
</dbReference>
<organism evidence="18 19">
    <name type="scientific">Phaeodactylibacter xiamenensis</name>
    <dbReference type="NCBI Taxonomy" id="1524460"/>
    <lineage>
        <taxon>Bacteria</taxon>
        <taxon>Pseudomonadati</taxon>
        <taxon>Bacteroidota</taxon>
        <taxon>Saprospiria</taxon>
        <taxon>Saprospirales</taxon>
        <taxon>Haliscomenobacteraceae</taxon>
        <taxon>Phaeodactylibacter</taxon>
    </lineage>
</organism>
<dbReference type="InterPro" id="IPR012724">
    <property type="entry name" value="DnaJ"/>
</dbReference>
<keyword evidence="7 14" id="KW-0863">Zinc-finger</keyword>
<keyword evidence="19" id="KW-1185">Reference proteome</keyword>
<feature type="repeat" description="CXXCXGXG motif" evidence="14">
    <location>
        <begin position="201"/>
        <end position="208"/>
    </location>
</feature>
<evidence type="ECO:0000256" key="5">
    <source>
        <dbReference type="ARBA" id="ARBA00022723"/>
    </source>
</evidence>
<dbReference type="PROSITE" id="PS50076">
    <property type="entry name" value="DNAJ_2"/>
    <property type="match status" value="1"/>
</dbReference>
<dbReference type="InterPro" id="IPR018253">
    <property type="entry name" value="DnaJ_domain_CS"/>
</dbReference>
<dbReference type="STRING" id="1524460.IX84_30765"/>
<dbReference type="PROSITE" id="PS00636">
    <property type="entry name" value="DNAJ_1"/>
    <property type="match status" value="1"/>
</dbReference>
<gene>
    <name evidence="14" type="primary">dnaJ</name>
    <name evidence="18" type="ORF">IX84_30765</name>
</gene>
<evidence type="ECO:0000256" key="10">
    <source>
        <dbReference type="ARBA" id="ARBA00023186"/>
    </source>
</evidence>
<dbReference type="FunFam" id="2.60.260.20:FF:000004">
    <property type="entry name" value="Molecular chaperone DnaJ"/>
    <property type="match status" value="1"/>
</dbReference>
<evidence type="ECO:0000256" key="11">
    <source>
        <dbReference type="ARBA" id="ARBA00053423"/>
    </source>
</evidence>
<feature type="binding site" evidence="14">
    <location>
        <position position="201"/>
    </location>
    <ligand>
        <name>Zn(2+)</name>
        <dbReference type="ChEBI" id="CHEBI:29105"/>
        <label>2</label>
    </ligand>
</feature>
<name>A0A098RZE8_9BACT</name>
<dbReference type="Gene3D" id="1.10.287.110">
    <property type="entry name" value="DnaJ domain"/>
    <property type="match status" value="1"/>
</dbReference>
<dbReference type="GO" id="GO:0005524">
    <property type="term" value="F:ATP binding"/>
    <property type="evidence" value="ECO:0007669"/>
    <property type="project" value="InterPro"/>
</dbReference>
<dbReference type="FunFam" id="1.10.287.110:FF:000034">
    <property type="entry name" value="Chaperone protein DnaJ"/>
    <property type="match status" value="1"/>
</dbReference>
<dbReference type="SUPFAM" id="SSF46565">
    <property type="entry name" value="Chaperone J-domain"/>
    <property type="match status" value="1"/>
</dbReference>
<dbReference type="Pfam" id="PF00684">
    <property type="entry name" value="DnaJ_CXXCXGXG"/>
    <property type="match status" value="1"/>
</dbReference>
<evidence type="ECO:0000256" key="3">
    <source>
        <dbReference type="ARBA" id="ARBA00022490"/>
    </source>
</evidence>
<feature type="binding site" evidence="14">
    <location>
        <position position="215"/>
    </location>
    <ligand>
        <name>Zn(2+)</name>
        <dbReference type="ChEBI" id="CHEBI:29105"/>
        <label>1</label>
    </ligand>
</feature>
<dbReference type="PANTHER" id="PTHR43096:SF48">
    <property type="entry name" value="CHAPERONE PROTEIN DNAJ"/>
    <property type="match status" value="1"/>
</dbReference>
<comment type="cofactor">
    <cofactor evidence="14">
        <name>Zn(2+)</name>
        <dbReference type="ChEBI" id="CHEBI:29105"/>
    </cofactor>
    <text evidence="14">Binds 2 Zn(2+) ions per monomer.</text>
</comment>
<dbReference type="Gene3D" id="2.60.260.20">
    <property type="entry name" value="Urease metallochaperone UreE, N-terminal domain"/>
    <property type="match status" value="2"/>
</dbReference>
<evidence type="ECO:0000256" key="1">
    <source>
        <dbReference type="ARBA" id="ARBA00004496"/>
    </source>
</evidence>
<feature type="zinc finger region" description="CR-type" evidence="15">
    <location>
        <begin position="145"/>
        <end position="227"/>
    </location>
</feature>
<feature type="repeat" description="CXXCXGXG motif" evidence="14">
    <location>
        <begin position="175"/>
        <end position="182"/>
    </location>
</feature>
<evidence type="ECO:0000256" key="8">
    <source>
        <dbReference type="ARBA" id="ARBA00022833"/>
    </source>
</evidence>
<evidence type="ECO:0000256" key="13">
    <source>
        <dbReference type="ARBA" id="ARBA00067609"/>
    </source>
</evidence>
<evidence type="ECO:0000313" key="18">
    <source>
        <dbReference type="EMBL" id="KGE84918.1"/>
    </source>
</evidence>
<dbReference type="InterPro" id="IPR036869">
    <property type="entry name" value="J_dom_sf"/>
</dbReference>
<dbReference type="GO" id="GO:0009408">
    <property type="term" value="P:response to heat"/>
    <property type="evidence" value="ECO:0007669"/>
    <property type="project" value="InterPro"/>
</dbReference>
<dbReference type="PROSITE" id="PS51188">
    <property type="entry name" value="ZF_CR"/>
    <property type="match status" value="1"/>
</dbReference>
<comment type="function">
    <text evidence="11 14">Participates actively in the response to hyperosmotic and heat shock by preventing the aggregation of stress-denatured proteins and by disaggregating proteins, also in an autonomous, DnaK-independent fashion. Unfolded proteins bind initially to DnaJ; upon interaction with the DnaJ-bound protein, DnaK hydrolyzes its bound ATP, resulting in the formation of a stable complex. GrpE releases ADP from DnaK; ATP binding to DnaK triggers the release of the substrate protein, thus completing the reaction cycle. Several rounds of ATP-dependent interactions between DnaJ, DnaK and GrpE are required for fully efficient folding. Also involved, together with DnaK and GrpE, in the DNA replication of plasmids through activation of initiation proteins.</text>
</comment>
<dbReference type="RefSeq" id="WP_044229980.1">
    <property type="nucleotide sequence ID" value="NZ_CAKZLC010000409.1"/>
</dbReference>
<evidence type="ECO:0000259" key="17">
    <source>
        <dbReference type="PROSITE" id="PS51188"/>
    </source>
</evidence>
<feature type="binding site" evidence="14">
    <location>
        <position position="204"/>
    </location>
    <ligand>
        <name>Zn(2+)</name>
        <dbReference type="ChEBI" id="CHEBI:29105"/>
        <label>2</label>
    </ligand>
</feature>
<evidence type="ECO:0000256" key="9">
    <source>
        <dbReference type="ARBA" id="ARBA00023016"/>
    </source>
</evidence>
<keyword evidence="3 14" id="KW-0963">Cytoplasm</keyword>
<keyword evidence="4 14" id="KW-0235">DNA replication</keyword>
<dbReference type="Pfam" id="PF01556">
    <property type="entry name" value="DnaJ_C"/>
    <property type="match status" value="1"/>
</dbReference>
<dbReference type="InterPro" id="IPR001305">
    <property type="entry name" value="HSP_DnaJ_Cys-rich_dom"/>
</dbReference>
<dbReference type="FunFam" id="2.10.230.10:FF:000002">
    <property type="entry name" value="Molecular chaperone DnaJ"/>
    <property type="match status" value="1"/>
</dbReference>
<dbReference type="PRINTS" id="PR00625">
    <property type="entry name" value="JDOMAIN"/>
</dbReference>
<dbReference type="SUPFAM" id="SSF49493">
    <property type="entry name" value="HSP40/DnaJ peptide-binding domain"/>
    <property type="match status" value="2"/>
</dbReference>
<comment type="subcellular location">
    <subcellularLocation>
        <location evidence="1 14">Cytoplasm</location>
    </subcellularLocation>
</comment>
<dbReference type="InterPro" id="IPR036410">
    <property type="entry name" value="HSP_DnaJ_Cys-rich_dom_sf"/>
</dbReference>
<protein>
    <recommendedName>
        <fullName evidence="13 14">Chaperone protein DnaJ</fullName>
    </recommendedName>
</protein>
<dbReference type="HAMAP" id="MF_01152">
    <property type="entry name" value="DnaJ"/>
    <property type="match status" value="1"/>
</dbReference>
<feature type="binding site" evidence="14">
    <location>
        <position position="158"/>
    </location>
    <ligand>
        <name>Zn(2+)</name>
        <dbReference type="ChEBI" id="CHEBI:29105"/>
        <label>1</label>
    </ligand>
</feature>
<feature type="binding site" evidence="14">
    <location>
        <position position="175"/>
    </location>
    <ligand>
        <name>Zn(2+)</name>
        <dbReference type="ChEBI" id="CHEBI:29105"/>
        <label>2</label>
    </ligand>
</feature>
<dbReference type="GO" id="GO:0051082">
    <property type="term" value="F:unfolded protein binding"/>
    <property type="evidence" value="ECO:0007669"/>
    <property type="project" value="UniProtKB-UniRule"/>
</dbReference>
<evidence type="ECO:0000259" key="16">
    <source>
        <dbReference type="PROSITE" id="PS50076"/>
    </source>
</evidence>
<keyword evidence="5 14" id="KW-0479">Metal-binding</keyword>
<dbReference type="Pfam" id="PF00226">
    <property type="entry name" value="DnaJ"/>
    <property type="match status" value="1"/>
</dbReference>
<comment type="subunit">
    <text evidence="2 14">Homodimer.</text>
</comment>
<dbReference type="PANTHER" id="PTHR43096">
    <property type="entry name" value="DNAJ HOMOLOG 1, MITOCHONDRIAL-RELATED"/>
    <property type="match status" value="1"/>
</dbReference>
<keyword evidence="6 14" id="KW-0677">Repeat</keyword>
<evidence type="ECO:0000256" key="2">
    <source>
        <dbReference type="ARBA" id="ARBA00011738"/>
    </source>
</evidence>